<evidence type="ECO:0000256" key="3">
    <source>
        <dbReference type="ARBA" id="ARBA00023015"/>
    </source>
</evidence>
<evidence type="ECO:0000313" key="7">
    <source>
        <dbReference type="EMBL" id="MFL0253075.1"/>
    </source>
</evidence>
<protein>
    <submittedName>
        <fullName evidence="7">PLP-dependent aminotransferase family protein</fullName>
    </submittedName>
</protein>
<dbReference type="InterPro" id="IPR015421">
    <property type="entry name" value="PyrdxlP-dep_Trfase_major"/>
</dbReference>
<dbReference type="CDD" id="cd07377">
    <property type="entry name" value="WHTH_GntR"/>
    <property type="match status" value="1"/>
</dbReference>
<evidence type="ECO:0000256" key="1">
    <source>
        <dbReference type="ARBA" id="ARBA00005384"/>
    </source>
</evidence>
<dbReference type="InterPro" id="IPR036390">
    <property type="entry name" value="WH_DNA-bd_sf"/>
</dbReference>
<accession>A0ABW8TKR7</accession>
<proteinExistence type="inferred from homology"/>
<dbReference type="InterPro" id="IPR015422">
    <property type="entry name" value="PyrdxlP-dep_Trfase_small"/>
</dbReference>
<evidence type="ECO:0000259" key="6">
    <source>
        <dbReference type="PROSITE" id="PS50949"/>
    </source>
</evidence>
<reference evidence="7 8" key="1">
    <citation type="submission" date="2024-11" db="EMBL/GenBank/DDBJ databases">
        <authorList>
            <person name="Heng Y.C."/>
            <person name="Lim A.C.H."/>
            <person name="Lee J.K.Y."/>
            <person name="Kittelmann S."/>
        </authorList>
    </citation>
    <scope>NUCLEOTIDE SEQUENCE [LARGE SCALE GENOMIC DNA]</scope>
    <source>
        <strain evidence="7 8">WILCCON 0114</strain>
    </source>
</reference>
<dbReference type="InterPro" id="IPR051446">
    <property type="entry name" value="HTH_trans_reg/aminotransferase"/>
</dbReference>
<keyword evidence="7" id="KW-0032">Aminotransferase</keyword>
<keyword evidence="2" id="KW-0663">Pyridoxal phosphate</keyword>
<dbReference type="InterPro" id="IPR015424">
    <property type="entry name" value="PyrdxlP-dep_Trfase"/>
</dbReference>
<comment type="caution">
    <text evidence="7">The sequence shown here is derived from an EMBL/GenBank/DDBJ whole genome shotgun (WGS) entry which is preliminary data.</text>
</comment>
<dbReference type="PANTHER" id="PTHR46577:SF1">
    <property type="entry name" value="HTH-TYPE TRANSCRIPTIONAL REGULATORY PROTEIN GABR"/>
    <property type="match status" value="1"/>
</dbReference>
<dbReference type="RefSeq" id="WP_406789738.1">
    <property type="nucleotide sequence ID" value="NZ_JBJIAA010000025.1"/>
</dbReference>
<feature type="domain" description="HTH gntR-type" evidence="6">
    <location>
        <begin position="1"/>
        <end position="69"/>
    </location>
</feature>
<dbReference type="Pfam" id="PF00155">
    <property type="entry name" value="Aminotran_1_2"/>
    <property type="match status" value="1"/>
</dbReference>
<dbReference type="Proteomes" id="UP001623592">
    <property type="component" value="Unassembled WGS sequence"/>
</dbReference>
<keyword evidence="7" id="KW-0808">Transferase</keyword>
<dbReference type="EMBL" id="JBJIAA010000025">
    <property type="protein sequence ID" value="MFL0253075.1"/>
    <property type="molecule type" value="Genomic_DNA"/>
</dbReference>
<dbReference type="SMART" id="SM00345">
    <property type="entry name" value="HTH_GNTR"/>
    <property type="match status" value="1"/>
</dbReference>
<dbReference type="Gene3D" id="3.40.640.10">
    <property type="entry name" value="Type I PLP-dependent aspartate aminotransferase-like (Major domain)"/>
    <property type="match status" value="1"/>
</dbReference>
<gene>
    <name evidence="7" type="ORF">ACJDT4_21965</name>
</gene>
<dbReference type="Gene3D" id="1.10.10.10">
    <property type="entry name" value="Winged helix-like DNA-binding domain superfamily/Winged helix DNA-binding domain"/>
    <property type="match status" value="1"/>
</dbReference>
<dbReference type="PROSITE" id="PS50949">
    <property type="entry name" value="HTH_GNTR"/>
    <property type="match status" value="1"/>
</dbReference>
<dbReference type="SUPFAM" id="SSF53383">
    <property type="entry name" value="PLP-dependent transferases"/>
    <property type="match status" value="1"/>
</dbReference>
<evidence type="ECO:0000313" key="8">
    <source>
        <dbReference type="Proteomes" id="UP001623592"/>
    </source>
</evidence>
<evidence type="ECO:0000256" key="4">
    <source>
        <dbReference type="ARBA" id="ARBA00023125"/>
    </source>
</evidence>
<dbReference type="InterPro" id="IPR000524">
    <property type="entry name" value="Tscrpt_reg_HTH_GntR"/>
</dbReference>
<name>A0ABW8TKR7_9CLOT</name>
<keyword evidence="8" id="KW-1185">Reference proteome</keyword>
<keyword evidence="3" id="KW-0805">Transcription regulation</keyword>
<sequence>MRKYDKIVDYINSEISKGSIKCGERLPTIRELSEKFECSKQTVVHAYEKLQGLHIVYSIPQSGYYLVDKKKMNEAKHNKVIDFSSGAPDESILCYEDFQHCLNQAIDIYKVTLFNYSSPKGLKELCYTLKKYFEEYQVFCGEEDIFITSGSQQAINILCSMPFPNGKSNVLVEQPTYMGALKSIEITGTPVIGIERKFNGINFDELERRFAFGNVKCFYTIPRFSNPLGLSYSNEEKKHILKLAQKYDVYIVEDDYLGDLELKNNEYPMYYSDVSGRTVYVKSFSKIFLPGLRIAAVVLPKVLRNTFLEYKRWMDLNTAVLSQGALEIYIKNGMFKANKKRIRRIYEERMQILKSEILKSKLTNVNAHIPDTGFYGCLEFLKPINTMYLMNKCNKNDIHIKNMEEEYLKDYFSNEILRISVASCRSEDIKVGIKKILDIIKEA</sequence>
<dbReference type="Gene3D" id="3.90.1150.10">
    <property type="entry name" value="Aspartate Aminotransferase, domain 1"/>
    <property type="match status" value="1"/>
</dbReference>
<keyword evidence="4" id="KW-0238">DNA-binding</keyword>
<dbReference type="GO" id="GO:0008483">
    <property type="term" value="F:transaminase activity"/>
    <property type="evidence" value="ECO:0007669"/>
    <property type="project" value="UniProtKB-KW"/>
</dbReference>
<dbReference type="SUPFAM" id="SSF46785">
    <property type="entry name" value="Winged helix' DNA-binding domain"/>
    <property type="match status" value="1"/>
</dbReference>
<dbReference type="InterPro" id="IPR036388">
    <property type="entry name" value="WH-like_DNA-bd_sf"/>
</dbReference>
<comment type="similarity">
    <text evidence="1">In the C-terminal section; belongs to the class-I pyridoxal-phosphate-dependent aminotransferase family.</text>
</comment>
<dbReference type="CDD" id="cd00609">
    <property type="entry name" value="AAT_like"/>
    <property type="match status" value="1"/>
</dbReference>
<dbReference type="PANTHER" id="PTHR46577">
    <property type="entry name" value="HTH-TYPE TRANSCRIPTIONAL REGULATORY PROTEIN GABR"/>
    <property type="match status" value="1"/>
</dbReference>
<evidence type="ECO:0000256" key="2">
    <source>
        <dbReference type="ARBA" id="ARBA00022898"/>
    </source>
</evidence>
<keyword evidence="5" id="KW-0804">Transcription</keyword>
<evidence type="ECO:0000256" key="5">
    <source>
        <dbReference type="ARBA" id="ARBA00023163"/>
    </source>
</evidence>
<dbReference type="InterPro" id="IPR004839">
    <property type="entry name" value="Aminotransferase_I/II_large"/>
</dbReference>
<organism evidence="7 8">
    <name type="scientific">Clostridium neuense</name>
    <dbReference type="NCBI Taxonomy" id="1728934"/>
    <lineage>
        <taxon>Bacteria</taxon>
        <taxon>Bacillati</taxon>
        <taxon>Bacillota</taxon>
        <taxon>Clostridia</taxon>
        <taxon>Eubacteriales</taxon>
        <taxon>Clostridiaceae</taxon>
        <taxon>Clostridium</taxon>
    </lineage>
</organism>
<dbReference type="Pfam" id="PF00392">
    <property type="entry name" value="GntR"/>
    <property type="match status" value="1"/>
</dbReference>